<accession>A0ABN7AWU1</accession>
<evidence type="ECO:0000313" key="1">
    <source>
        <dbReference type="EMBL" id="BES96642.1"/>
    </source>
</evidence>
<reference evidence="1 2" key="1">
    <citation type="submission" date="2023-09" db="EMBL/GenBank/DDBJ databases">
        <title>Nesidiocoris tenuis whole genome shotgun sequence.</title>
        <authorList>
            <person name="Shibata T."/>
            <person name="Shimoda M."/>
            <person name="Kobayashi T."/>
            <person name="Uehara T."/>
        </authorList>
    </citation>
    <scope>NUCLEOTIDE SEQUENCE [LARGE SCALE GENOMIC DNA]</scope>
    <source>
        <strain evidence="1 2">Japan</strain>
    </source>
</reference>
<sequence length="72" mass="7723">MSRKRKPCRKHAFAKGSVSLTLTVWVDGLASGRPAALALRLSKMSRIETGRQAVCAFGAHSQPLASQMARGN</sequence>
<dbReference type="EMBL" id="AP028915">
    <property type="protein sequence ID" value="BES96642.1"/>
    <property type="molecule type" value="Genomic_DNA"/>
</dbReference>
<organism evidence="1 2">
    <name type="scientific">Nesidiocoris tenuis</name>
    <dbReference type="NCBI Taxonomy" id="355587"/>
    <lineage>
        <taxon>Eukaryota</taxon>
        <taxon>Metazoa</taxon>
        <taxon>Ecdysozoa</taxon>
        <taxon>Arthropoda</taxon>
        <taxon>Hexapoda</taxon>
        <taxon>Insecta</taxon>
        <taxon>Pterygota</taxon>
        <taxon>Neoptera</taxon>
        <taxon>Paraneoptera</taxon>
        <taxon>Hemiptera</taxon>
        <taxon>Heteroptera</taxon>
        <taxon>Panheteroptera</taxon>
        <taxon>Cimicomorpha</taxon>
        <taxon>Miridae</taxon>
        <taxon>Dicyphina</taxon>
        <taxon>Nesidiocoris</taxon>
    </lineage>
</organism>
<dbReference type="Proteomes" id="UP001307889">
    <property type="component" value="Chromosome 7"/>
</dbReference>
<evidence type="ECO:0000313" key="2">
    <source>
        <dbReference type="Proteomes" id="UP001307889"/>
    </source>
</evidence>
<gene>
    <name evidence="1" type="ORF">NTJ_09454</name>
</gene>
<name>A0ABN7AWU1_9HEMI</name>
<keyword evidence="2" id="KW-1185">Reference proteome</keyword>
<proteinExistence type="predicted"/>
<protein>
    <submittedName>
        <fullName evidence="1">Uncharacterized protein</fullName>
    </submittedName>
</protein>